<dbReference type="EMBL" id="VAUV01000007">
    <property type="protein sequence ID" value="TLD70804.1"/>
    <property type="molecule type" value="Genomic_DNA"/>
</dbReference>
<feature type="transmembrane region" description="Helical" evidence="1">
    <location>
        <begin position="128"/>
        <end position="149"/>
    </location>
</feature>
<evidence type="ECO:0000256" key="1">
    <source>
        <dbReference type="SAM" id="Phobius"/>
    </source>
</evidence>
<dbReference type="InterPro" id="IPR039447">
    <property type="entry name" value="UreH-like_TM_dom"/>
</dbReference>
<dbReference type="RefSeq" id="WP_138086275.1">
    <property type="nucleotide sequence ID" value="NZ_VAUV01000007.1"/>
</dbReference>
<feature type="transmembrane region" description="Helical" evidence="1">
    <location>
        <begin position="86"/>
        <end position="107"/>
    </location>
</feature>
<proteinExistence type="predicted"/>
<dbReference type="Pfam" id="PF13386">
    <property type="entry name" value="DsbD_2"/>
    <property type="match status" value="1"/>
</dbReference>
<name>A0A5R8KET2_9BACT</name>
<sequence length="239" mass="26150">MPMPAIDTTATAFFAGLVTSLHCVGMCGPMACAWAGKASSQKPTPFIRDTTLYHAARLLSYTVIGAIAGTIGIMPMQWFQHGPALILPWLLVGLFIIIAFGLERWLPKPRFLTMPMARLKLWALRRPPFHRAIIIGLATPLIPCGPLYLMLGLAVANGSTIGGASFALAFGFGTLPLLWLMQTQLQWLNLKLTPVRLRQVQRSLALLAVFIMIWRLRGTFTGEPDTSCCHPSLITGVPQ</sequence>
<dbReference type="PANTHER" id="PTHR42208:SF1">
    <property type="entry name" value="HEAVY METAL TRANSPORTER"/>
    <property type="match status" value="1"/>
</dbReference>
<feature type="transmembrane region" description="Helical" evidence="1">
    <location>
        <begin position="55"/>
        <end position="74"/>
    </location>
</feature>
<keyword evidence="1" id="KW-0812">Transmembrane</keyword>
<comment type="caution">
    <text evidence="3">The sequence shown here is derived from an EMBL/GenBank/DDBJ whole genome shotgun (WGS) entry which is preliminary data.</text>
</comment>
<accession>A0A5R8KET2</accession>
<keyword evidence="1" id="KW-1133">Transmembrane helix</keyword>
<dbReference type="PANTHER" id="PTHR42208">
    <property type="entry name" value="HEAVY METAL TRANSPORTER-RELATED"/>
    <property type="match status" value="1"/>
</dbReference>
<reference evidence="3 4" key="1">
    <citation type="submission" date="2019-05" db="EMBL/GenBank/DDBJ databases">
        <title>Verrucobacter flavum gen. nov., sp. nov. a new member of the family Verrucomicrobiaceae.</title>
        <authorList>
            <person name="Szuroczki S."/>
            <person name="Abbaszade G."/>
            <person name="Szabo A."/>
            <person name="Felfoldi T."/>
            <person name="Schumann P."/>
            <person name="Boka K."/>
            <person name="Keki Z."/>
            <person name="Toumi M."/>
            <person name="Toth E."/>
        </authorList>
    </citation>
    <scope>NUCLEOTIDE SEQUENCE [LARGE SCALE GENOMIC DNA]</scope>
    <source>
        <strain evidence="3 4">MG-N-17</strain>
    </source>
</reference>
<organism evidence="3 4">
    <name type="scientific">Phragmitibacter flavus</name>
    <dbReference type="NCBI Taxonomy" id="2576071"/>
    <lineage>
        <taxon>Bacteria</taxon>
        <taxon>Pseudomonadati</taxon>
        <taxon>Verrucomicrobiota</taxon>
        <taxon>Verrucomicrobiia</taxon>
        <taxon>Verrucomicrobiales</taxon>
        <taxon>Verrucomicrobiaceae</taxon>
        <taxon>Phragmitibacter</taxon>
    </lineage>
</organism>
<dbReference type="OrthoDB" id="9800141at2"/>
<evidence type="ECO:0000259" key="2">
    <source>
        <dbReference type="Pfam" id="PF13386"/>
    </source>
</evidence>
<keyword evidence="1" id="KW-0472">Membrane</keyword>
<feature type="transmembrane region" description="Helical" evidence="1">
    <location>
        <begin position="12"/>
        <end position="34"/>
    </location>
</feature>
<keyword evidence="4" id="KW-1185">Reference proteome</keyword>
<protein>
    <submittedName>
        <fullName evidence="3">Sulfite exporter TauE/SafE family protein</fullName>
    </submittedName>
</protein>
<dbReference type="Proteomes" id="UP000306196">
    <property type="component" value="Unassembled WGS sequence"/>
</dbReference>
<dbReference type="AlphaFoldDB" id="A0A5R8KET2"/>
<evidence type="ECO:0000313" key="4">
    <source>
        <dbReference type="Proteomes" id="UP000306196"/>
    </source>
</evidence>
<evidence type="ECO:0000313" key="3">
    <source>
        <dbReference type="EMBL" id="TLD70804.1"/>
    </source>
</evidence>
<gene>
    <name evidence="3" type="ORF">FEM03_10875</name>
</gene>
<feature type="domain" description="Urease accessory protein UreH-like transmembrane" evidence="2">
    <location>
        <begin position="11"/>
        <end position="214"/>
    </location>
</feature>
<feature type="transmembrane region" description="Helical" evidence="1">
    <location>
        <begin position="161"/>
        <end position="180"/>
    </location>
</feature>